<dbReference type="GO" id="GO:0005886">
    <property type="term" value="C:plasma membrane"/>
    <property type="evidence" value="ECO:0007669"/>
    <property type="project" value="UniProtKB-SubCell"/>
</dbReference>
<feature type="transmembrane region" description="Helical" evidence="8">
    <location>
        <begin position="358"/>
        <end position="378"/>
    </location>
</feature>
<evidence type="ECO:0000256" key="6">
    <source>
        <dbReference type="ARBA" id="ARBA00034125"/>
    </source>
</evidence>
<dbReference type="InterPro" id="IPR050539">
    <property type="entry name" value="ThrE_Dicarb/AminoAcid_Exp"/>
</dbReference>
<feature type="domain" description="Threonine/Serine exporter ThrE" evidence="10">
    <location>
        <begin position="448"/>
        <end position="566"/>
    </location>
</feature>
<feature type="region of interest" description="Disordered" evidence="7">
    <location>
        <begin position="1"/>
        <end position="123"/>
    </location>
</feature>
<dbReference type="KEGG" id="satk:SA2016_1069"/>
<feature type="transmembrane region" description="Helical" evidence="8">
    <location>
        <begin position="399"/>
        <end position="423"/>
    </location>
</feature>
<dbReference type="EMBL" id="CP014518">
    <property type="protein sequence ID" value="AMM31752.1"/>
    <property type="molecule type" value="Genomic_DNA"/>
</dbReference>
<evidence type="ECO:0000313" key="12">
    <source>
        <dbReference type="Proteomes" id="UP000070134"/>
    </source>
</evidence>
<dbReference type="InterPro" id="IPR024528">
    <property type="entry name" value="ThrE_2"/>
</dbReference>
<dbReference type="PANTHER" id="PTHR34390:SF2">
    <property type="entry name" value="SUCCINATE TRANSPORTER SUBUNIT YJJP-RELATED"/>
    <property type="match status" value="1"/>
</dbReference>
<dbReference type="PATRIC" id="fig|37927.3.peg.1114"/>
<feature type="compositionally biased region" description="Basic and acidic residues" evidence="7">
    <location>
        <begin position="1"/>
        <end position="24"/>
    </location>
</feature>
<accession>A0A127A272</accession>
<keyword evidence="12" id="KW-1185">Reference proteome</keyword>
<gene>
    <name evidence="11" type="ORF">SA2016_1069</name>
</gene>
<feature type="transmembrane region" description="Helical" evidence="8">
    <location>
        <begin position="285"/>
        <end position="302"/>
    </location>
</feature>
<evidence type="ECO:0000256" key="3">
    <source>
        <dbReference type="ARBA" id="ARBA00022692"/>
    </source>
</evidence>
<comment type="subcellular location">
    <subcellularLocation>
        <location evidence="1">Cell membrane</location>
        <topology evidence="1">Multi-pass membrane protein</topology>
    </subcellularLocation>
</comment>
<evidence type="ECO:0000256" key="2">
    <source>
        <dbReference type="ARBA" id="ARBA00022475"/>
    </source>
</evidence>
<feature type="compositionally biased region" description="Low complexity" evidence="7">
    <location>
        <begin position="35"/>
        <end position="69"/>
    </location>
</feature>
<keyword evidence="2" id="KW-1003">Cell membrane</keyword>
<evidence type="ECO:0000256" key="5">
    <source>
        <dbReference type="ARBA" id="ARBA00023136"/>
    </source>
</evidence>
<feature type="transmembrane region" description="Helical" evidence="8">
    <location>
        <begin position="488"/>
        <end position="506"/>
    </location>
</feature>
<dbReference type="AlphaFoldDB" id="A0A127A272"/>
<evidence type="ECO:0008006" key="13">
    <source>
        <dbReference type="Google" id="ProtNLM"/>
    </source>
</evidence>
<evidence type="ECO:0000259" key="10">
    <source>
        <dbReference type="Pfam" id="PF12821"/>
    </source>
</evidence>
<dbReference type="Proteomes" id="UP000070134">
    <property type="component" value="Chromosome"/>
</dbReference>
<keyword evidence="4 8" id="KW-1133">Transmembrane helix</keyword>
<feature type="domain" description="Threonine/serine exporter-like N-terminal" evidence="9">
    <location>
        <begin position="176"/>
        <end position="415"/>
    </location>
</feature>
<feature type="transmembrane region" description="Helical" evidence="8">
    <location>
        <begin position="334"/>
        <end position="352"/>
    </location>
</feature>
<name>A0A127A272_9MICC</name>
<dbReference type="RefSeq" id="WP_244932830.1">
    <property type="nucleotide sequence ID" value="NZ_BJMO01000105.1"/>
</dbReference>
<feature type="transmembrane region" description="Helical" evidence="8">
    <location>
        <begin position="513"/>
        <end position="534"/>
    </location>
</feature>
<evidence type="ECO:0000256" key="1">
    <source>
        <dbReference type="ARBA" id="ARBA00004651"/>
    </source>
</evidence>
<evidence type="ECO:0000259" key="9">
    <source>
        <dbReference type="Pfam" id="PF06738"/>
    </source>
</evidence>
<dbReference type="Pfam" id="PF12821">
    <property type="entry name" value="ThrE_2"/>
    <property type="match status" value="1"/>
</dbReference>
<feature type="compositionally biased region" description="Pro residues" evidence="7">
    <location>
        <begin position="100"/>
        <end position="111"/>
    </location>
</feature>
<feature type="transmembrane region" description="Helical" evidence="8">
    <location>
        <begin position="308"/>
        <end position="327"/>
    </location>
</feature>
<evidence type="ECO:0000256" key="4">
    <source>
        <dbReference type="ARBA" id="ARBA00022989"/>
    </source>
</evidence>
<dbReference type="GO" id="GO:0022857">
    <property type="term" value="F:transmembrane transporter activity"/>
    <property type="evidence" value="ECO:0007669"/>
    <property type="project" value="InterPro"/>
</dbReference>
<protein>
    <recommendedName>
        <fullName evidence="13">Threonine/serine exporter family protein</fullName>
    </recommendedName>
</protein>
<sequence length="590" mass="60404">MADAEHGAHGVTRDEGADGYDAHGDIPAGTIPQITPVAFTTAPTGAATGPAAAAESGPTADAAPAAGPALGERTTPAGPPPSSVPAPAGVTQAQQVAPTVPEPVEPAPGAVPPATQQISASQVRANAAAKRVLARLMRGENPPTAPMSLVERLAGSPYANPTIPAGAHESERRTLDFALELAETMFRYGAGALEVETSMIAVTTALGLRHVEVDITNQSVAINHAPKDGTPSTLLRVVRSWTSNYAGLVLVHQLVTEIAAGGVGLNEASRRLQGIARRAKPFPKWSVTVAFGMFAALFVGVLGGGQLASLIAFGSNLLVSLVWRVLGRWRVPDFFVTMASSFLVTIIALMLFAVHLPIAPAIVVVGGILLLLPTARLVSATQDAINGFPVTAAGRYLSAFLTFAALVAGIAVASAVGEMLGIARINVTETFPAAYPYPVEVLMIGASVAAIAVTEQTSRRLVLPTAAVGVVGYLALTGVGLLGVGDRLAPAASAVVMGFLARIVALRLGAPQLVVAVPAALILLPGLTIFRSMYVATVDASQITAGAGGMLTAMAIILAAAAGVVLGDNLARPFTRSATSLERRRRSRRR</sequence>
<comment type="similarity">
    <text evidence="6">Belongs to the ThrE exporter (TC 2.A.79) family.</text>
</comment>
<evidence type="ECO:0000313" key="11">
    <source>
        <dbReference type="EMBL" id="AMM31752.1"/>
    </source>
</evidence>
<dbReference type="Pfam" id="PF06738">
    <property type="entry name" value="ThrE"/>
    <property type="match status" value="1"/>
</dbReference>
<dbReference type="PANTHER" id="PTHR34390">
    <property type="entry name" value="UPF0442 PROTEIN YJJB-RELATED"/>
    <property type="match status" value="1"/>
</dbReference>
<dbReference type="GO" id="GO:0015744">
    <property type="term" value="P:succinate transport"/>
    <property type="evidence" value="ECO:0007669"/>
    <property type="project" value="TreeGrafter"/>
</dbReference>
<evidence type="ECO:0000256" key="8">
    <source>
        <dbReference type="SAM" id="Phobius"/>
    </source>
</evidence>
<organism evidence="11 12">
    <name type="scientific">Sinomonas atrocyanea</name>
    <dbReference type="NCBI Taxonomy" id="37927"/>
    <lineage>
        <taxon>Bacteria</taxon>
        <taxon>Bacillati</taxon>
        <taxon>Actinomycetota</taxon>
        <taxon>Actinomycetes</taxon>
        <taxon>Micrococcales</taxon>
        <taxon>Micrococcaceae</taxon>
        <taxon>Sinomonas</taxon>
    </lineage>
</organism>
<dbReference type="STRING" id="37927.SA2016_1069"/>
<dbReference type="InterPro" id="IPR010619">
    <property type="entry name" value="ThrE-like_N"/>
</dbReference>
<proteinExistence type="inferred from homology"/>
<feature type="transmembrane region" description="Helical" evidence="8">
    <location>
        <begin position="435"/>
        <end position="454"/>
    </location>
</feature>
<evidence type="ECO:0000256" key="7">
    <source>
        <dbReference type="SAM" id="MobiDB-lite"/>
    </source>
</evidence>
<feature type="compositionally biased region" description="Low complexity" evidence="7">
    <location>
        <begin position="85"/>
        <end position="99"/>
    </location>
</feature>
<keyword evidence="3 8" id="KW-0812">Transmembrane</keyword>
<keyword evidence="5 8" id="KW-0472">Membrane</keyword>
<feature type="transmembrane region" description="Helical" evidence="8">
    <location>
        <begin position="461"/>
        <end position="482"/>
    </location>
</feature>
<reference evidence="11 12" key="1">
    <citation type="submission" date="2016-02" db="EMBL/GenBank/DDBJ databases">
        <title>Complete genome of Sinomonas atrocyanea KCTC 3377.</title>
        <authorList>
            <person name="Kim K.M."/>
        </authorList>
    </citation>
    <scope>NUCLEOTIDE SEQUENCE [LARGE SCALE GENOMIC DNA]</scope>
    <source>
        <strain evidence="11 12">KCTC 3377</strain>
    </source>
</reference>
<feature type="transmembrane region" description="Helical" evidence="8">
    <location>
        <begin position="546"/>
        <end position="566"/>
    </location>
</feature>